<feature type="domain" description="BD-FAE-like" evidence="2">
    <location>
        <begin position="51"/>
        <end position="244"/>
    </location>
</feature>
<dbReference type="GO" id="GO:0016787">
    <property type="term" value="F:hydrolase activity"/>
    <property type="evidence" value="ECO:0007669"/>
    <property type="project" value="UniProtKB-KW"/>
</dbReference>
<organism evidence="3 4">
    <name type="scientific">Solitalea koreensis</name>
    <dbReference type="NCBI Taxonomy" id="543615"/>
    <lineage>
        <taxon>Bacteria</taxon>
        <taxon>Pseudomonadati</taxon>
        <taxon>Bacteroidota</taxon>
        <taxon>Sphingobacteriia</taxon>
        <taxon>Sphingobacteriales</taxon>
        <taxon>Sphingobacteriaceae</taxon>
        <taxon>Solitalea</taxon>
    </lineage>
</organism>
<dbReference type="InterPro" id="IPR049492">
    <property type="entry name" value="BD-FAE-like_dom"/>
</dbReference>
<keyword evidence="4" id="KW-1185">Reference proteome</keyword>
<dbReference type="InterPro" id="IPR029058">
    <property type="entry name" value="AB_hydrolase_fold"/>
</dbReference>
<gene>
    <name evidence="3" type="ORF">SAMN06265350_103334</name>
</gene>
<evidence type="ECO:0000313" key="4">
    <source>
        <dbReference type="Proteomes" id="UP000315971"/>
    </source>
</evidence>
<protein>
    <submittedName>
        <fullName evidence="3">Acetyl esterase/lipase</fullName>
    </submittedName>
</protein>
<proteinExistence type="predicted"/>
<dbReference type="InterPro" id="IPR050300">
    <property type="entry name" value="GDXG_lipolytic_enzyme"/>
</dbReference>
<dbReference type="PROSITE" id="PS51257">
    <property type="entry name" value="PROKAR_LIPOPROTEIN"/>
    <property type="match status" value="1"/>
</dbReference>
<evidence type="ECO:0000313" key="3">
    <source>
        <dbReference type="EMBL" id="SMO56221.1"/>
    </source>
</evidence>
<dbReference type="Pfam" id="PF20434">
    <property type="entry name" value="BD-FAE"/>
    <property type="match status" value="1"/>
</dbReference>
<evidence type="ECO:0000259" key="2">
    <source>
        <dbReference type="Pfam" id="PF20434"/>
    </source>
</evidence>
<dbReference type="SUPFAM" id="SSF53474">
    <property type="entry name" value="alpha/beta-Hydrolases"/>
    <property type="match status" value="1"/>
</dbReference>
<reference evidence="3 4" key="1">
    <citation type="submission" date="2017-05" db="EMBL/GenBank/DDBJ databases">
        <authorList>
            <person name="Varghese N."/>
            <person name="Submissions S."/>
        </authorList>
    </citation>
    <scope>NUCLEOTIDE SEQUENCE [LARGE SCALE GENOMIC DNA]</scope>
    <source>
        <strain evidence="3 4">DSM 21342</strain>
    </source>
</reference>
<keyword evidence="1" id="KW-0378">Hydrolase</keyword>
<accession>A0A521CBN5</accession>
<dbReference type="Gene3D" id="3.40.50.1820">
    <property type="entry name" value="alpha/beta hydrolase"/>
    <property type="match status" value="1"/>
</dbReference>
<dbReference type="EMBL" id="FXSZ01000003">
    <property type="protein sequence ID" value="SMO56221.1"/>
    <property type="molecule type" value="Genomic_DNA"/>
</dbReference>
<sequence length="283" mass="32172">MKAYLRLPFLTFLVISLASCSRIGRQDVKPELPIQQLDNIAYGADPEQKFDLMLPQERNTNTKVLIFLHGGSWRKGDKSDYRPILRYFVERGFAVVNMNYRLAEKNKNKFPAQIDDISAVINYITSRSHELGISTNNIGLAGHSAGAHLALLYSYEYNTLKKIKAVAALAPPSDFVLAGHSKIKSYQEPIYNFLGKAFLQDSTLWIKASPYWQVSTTSVPTILFHGSEDKVVPFLQSQRLEERLTQMKVPSKFITYDAGHVWLGSDLTDTRENVVTWFNTYLK</sequence>
<dbReference type="Proteomes" id="UP000315971">
    <property type="component" value="Unassembled WGS sequence"/>
</dbReference>
<name>A0A521CBN5_9SPHI</name>
<dbReference type="RefSeq" id="WP_185955211.1">
    <property type="nucleotide sequence ID" value="NZ_FXSZ01000003.1"/>
</dbReference>
<dbReference type="AlphaFoldDB" id="A0A521CBN5"/>
<evidence type="ECO:0000256" key="1">
    <source>
        <dbReference type="ARBA" id="ARBA00022801"/>
    </source>
</evidence>
<dbReference type="PANTHER" id="PTHR48081">
    <property type="entry name" value="AB HYDROLASE SUPERFAMILY PROTEIN C4A8.06C"/>
    <property type="match status" value="1"/>
</dbReference>